<dbReference type="InterPro" id="IPR050327">
    <property type="entry name" value="Proton-linked_MCT"/>
</dbReference>
<sequence>MPKSLTPSRTRDDTPQRESASAGEKWTDTEMRQSEKYQGPTDEPSSSSSDSCEITVCVDDREPGIISRVASRISSTTNIDPGPAPDGGARAWWSVLGTHLTVMSTCYYVQSLSRSPSDIAWIGSIQMFCLFFVGTFAGRLTDAGYFRLVFAAGAALIVFGTLITSACTQYWQILVAQGLCVGIGNGCAFTPALAVLSTYFKKRQSIAIGFTACGSATGGVIFPSIVRQLLPRVGFAWTMRVIGLIHVVSLTFSLASLKPRIPPRRTGRLVEWTAFRDMEYTYFALGAFLFFWGVFVAFFFIAAFARDTQGFTYTQSLNLLMIMNGVGILGRLVPNYLGDRIGTLTVIIPVVGLGSIVAFCWMAIDSPTKLYVWAACSGPVLGGIQAMFPSALASLTADPGKQGTRIGMVFTIVSFAVLTGTPIAGALLSAMKGSYVGAQVFSGTSLALGTICVAVAREAKRRRQGGPLTAKRIDELLSKVDPSALTIPGSYQELGQDRQASGPPDDLWPSSWSDLLDFSFSGSQDGTSTPLWQYPDELGVFLGQDSADPSPSLSRPSGRGARFSSTIIAILRSWFAEHSSDPYPRPEDIDVLQIQTGLGRQQILTWFSNTRRRQKPGLATPEASQSSMTSTEPMDPMTRWRNSPPEHEPADMFDISRAVSRASIGSDQKRGRQATIQREPGGSRNASLASSAATSDSNTSASSAISHRSHRSRRSADSLGAIVRRRRRRATPRPGARLNLPEETKAPKRVGTALVPDVHPFQCTFCTSTFKTRHNWQRHEKTFHLSLETWECSPWGPTALSALNDQLGVVVCTYCGLPNPNEMHLNSHHTSCRDRPVAERTFFRKDHLAQHLKLVHNADYQPALMSSWKSEATAIRSRCGFCNVCLDTWAERVEHLAEHFKQGKTMAAWHGDWGFEPDVLDMVENSMPPYLIDYERHSPCPFEARVQAPFGPSSAWELIRLEVEYLSSNYVDSHGRLPSSAALHYEACRIILAADLLSSDMPEPPASWLRDLLLSSESITKAAQDLPIKSAARSRFTDLQIHGKSSIFQDCVMEAALMEAVAGAKSINPHIVDEWLQDKAVHCVRSATSKFYHTTGVFADLVVSLIGQSTDWLAPFRERAGIGPTTSPPREEQEPSILDFQPDKLGLMHNTDISSDSLAGLDNACIVPDTVTKKSTVFLDDGNLYRQLIRNLSRYVASAVSPRNPNRHVPSDDELQNQARWFMYDDDDPWNQTPADNPQWLRDFKRLVGLDVHVGAPGQPSQISGEAIQTACGG</sequence>
<evidence type="ECO:0000256" key="8">
    <source>
        <dbReference type="SAM" id="MobiDB-lite"/>
    </source>
</evidence>
<dbReference type="Pfam" id="PF05920">
    <property type="entry name" value="Homeobox_KN"/>
    <property type="match status" value="1"/>
</dbReference>
<dbReference type="InterPro" id="IPR008422">
    <property type="entry name" value="KN_HD"/>
</dbReference>
<feature type="transmembrane region" description="Helical" evidence="9">
    <location>
        <begin position="370"/>
        <end position="395"/>
    </location>
</feature>
<dbReference type="InterPro" id="IPR009057">
    <property type="entry name" value="Homeodomain-like_sf"/>
</dbReference>
<keyword evidence="5 7" id="KW-0539">Nucleus</keyword>
<evidence type="ECO:0000313" key="13">
    <source>
        <dbReference type="Proteomes" id="UP000813385"/>
    </source>
</evidence>
<dbReference type="Proteomes" id="UP000813385">
    <property type="component" value="Unassembled WGS sequence"/>
</dbReference>
<organism evidence="12 13">
    <name type="scientific">Plectosphaerella cucumerina</name>
    <dbReference type="NCBI Taxonomy" id="40658"/>
    <lineage>
        <taxon>Eukaryota</taxon>
        <taxon>Fungi</taxon>
        <taxon>Dikarya</taxon>
        <taxon>Ascomycota</taxon>
        <taxon>Pezizomycotina</taxon>
        <taxon>Sordariomycetes</taxon>
        <taxon>Hypocreomycetidae</taxon>
        <taxon>Glomerellales</taxon>
        <taxon>Plectosphaerellaceae</taxon>
        <taxon>Plectosphaerella</taxon>
    </lineage>
</organism>
<comment type="similarity">
    <text evidence="2">Belongs to the major facilitator superfamily. Monocarboxylate porter (TC 2.A.1.13) family.</text>
</comment>
<dbReference type="PROSITE" id="PS00028">
    <property type="entry name" value="ZINC_FINGER_C2H2_1"/>
    <property type="match status" value="1"/>
</dbReference>
<comment type="caution">
    <text evidence="12">The sequence shown here is derived from an EMBL/GenBank/DDBJ whole genome shotgun (WGS) entry which is preliminary data.</text>
</comment>
<evidence type="ECO:0000259" key="11">
    <source>
        <dbReference type="PROSITE" id="PS50157"/>
    </source>
</evidence>
<evidence type="ECO:0000256" key="5">
    <source>
        <dbReference type="ARBA" id="ARBA00023242"/>
    </source>
</evidence>
<dbReference type="SUPFAM" id="SSF46689">
    <property type="entry name" value="Homeodomain-like"/>
    <property type="match status" value="1"/>
</dbReference>
<dbReference type="GO" id="GO:0022857">
    <property type="term" value="F:transmembrane transporter activity"/>
    <property type="evidence" value="ECO:0007669"/>
    <property type="project" value="InterPro"/>
</dbReference>
<keyword evidence="9" id="KW-0812">Transmembrane</keyword>
<feature type="transmembrane region" description="Helical" evidence="9">
    <location>
        <begin position="280"/>
        <end position="305"/>
    </location>
</feature>
<feature type="transmembrane region" description="Helical" evidence="9">
    <location>
        <begin position="436"/>
        <end position="456"/>
    </location>
</feature>
<keyword evidence="13" id="KW-1185">Reference proteome</keyword>
<dbReference type="PANTHER" id="PTHR11360">
    <property type="entry name" value="MONOCARBOXYLATE TRANSPORTER"/>
    <property type="match status" value="1"/>
</dbReference>
<feature type="compositionally biased region" description="Basic and acidic residues" evidence="8">
    <location>
        <begin position="25"/>
        <end position="35"/>
    </location>
</feature>
<proteinExistence type="inferred from homology"/>
<keyword evidence="4 7" id="KW-0371">Homeobox</keyword>
<evidence type="ECO:0000256" key="9">
    <source>
        <dbReference type="SAM" id="Phobius"/>
    </source>
</evidence>
<keyword evidence="9" id="KW-0472">Membrane</keyword>
<evidence type="ECO:0000256" key="3">
    <source>
        <dbReference type="ARBA" id="ARBA00023125"/>
    </source>
</evidence>
<keyword evidence="6" id="KW-0479">Metal-binding</keyword>
<feature type="transmembrane region" description="Helical" evidence="9">
    <location>
        <begin position="341"/>
        <end position="364"/>
    </location>
</feature>
<comment type="subcellular location">
    <subcellularLocation>
        <location evidence="1">Membrane</location>
        <topology evidence="1">Multi-pass membrane protein</topology>
    </subcellularLocation>
    <subcellularLocation>
        <location evidence="7">Nucleus</location>
    </subcellularLocation>
</comment>
<dbReference type="InterPro" id="IPR001356">
    <property type="entry name" value="HD"/>
</dbReference>
<dbReference type="Pfam" id="PF07690">
    <property type="entry name" value="MFS_1"/>
    <property type="match status" value="1"/>
</dbReference>
<dbReference type="SMART" id="SM00355">
    <property type="entry name" value="ZnF_C2H2"/>
    <property type="match status" value="3"/>
</dbReference>
<dbReference type="EMBL" id="JAGPXD010000005">
    <property type="protein sequence ID" value="KAH7353491.1"/>
    <property type="molecule type" value="Genomic_DNA"/>
</dbReference>
<dbReference type="InterPro" id="IPR036259">
    <property type="entry name" value="MFS_trans_sf"/>
</dbReference>
<feature type="region of interest" description="Disordered" evidence="8">
    <location>
        <begin position="607"/>
        <end position="650"/>
    </location>
</feature>
<dbReference type="GO" id="GO:0016020">
    <property type="term" value="C:membrane"/>
    <property type="evidence" value="ECO:0007669"/>
    <property type="project" value="UniProtKB-SubCell"/>
</dbReference>
<keyword evidence="6" id="KW-0862">Zinc</keyword>
<feature type="domain" description="Homeobox" evidence="10">
    <location>
        <begin position="554"/>
        <end position="617"/>
    </location>
</feature>
<dbReference type="GO" id="GO:0006355">
    <property type="term" value="P:regulation of DNA-templated transcription"/>
    <property type="evidence" value="ECO:0007669"/>
    <property type="project" value="InterPro"/>
</dbReference>
<feature type="transmembrane region" description="Helical" evidence="9">
    <location>
        <begin position="170"/>
        <end position="194"/>
    </location>
</feature>
<dbReference type="Gene3D" id="1.20.1250.20">
    <property type="entry name" value="MFS general substrate transporter like domains"/>
    <property type="match status" value="2"/>
</dbReference>
<feature type="compositionally biased region" description="Polar residues" evidence="8">
    <location>
        <begin position="622"/>
        <end position="632"/>
    </location>
</feature>
<keyword evidence="9" id="KW-1133">Transmembrane helix</keyword>
<dbReference type="SUPFAM" id="SSF103473">
    <property type="entry name" value="MFS general substrate transporter"/>
    <property type="match status" value="1"/>
</dbReference>
<dbReference type="GO" id="GO:0003677">
    <property type="term" value="F:DNA binding"/>
    <property type="evidence" value="ECO:0007669"/>
    <property type="project" value="UniProtKB-UniRule"/>
</dbReference>
<name>A0A8K0TDJ7_9PEZI</name>
<feature type="DNA-binding region" description="Homeobox" evidence="7">
    <location>
        <begin position="556"/>
        <end position="618"/>
    </location>
</feature>
<evidence type="ECO:0000256" key="1">
    <source>
        <dbReference type="ARBA" id="ARBA00004141"/>
    </source>
</evidence>
<evidence type="ECO:0000256" key="6">
    <source>
        <dbReference type="PROSITE-ProRule" id="PRU00042"/>
    </source>
</evidence>
<evidence type="ECO:0000256" key="7">
    <source>
        <dbReference type="PROSITE-ProRule" id="PRU00108"/>
    </source>
</evidence>
<evidence type="ECO:0000256" key="4">
    <source>
        <dbReference type="ARBA" id="ARBA00023155"/>
    </source>
</evidence>
<reference evidence="12" key="1">
    <citation type="journal article" date="2021" name="Nat. Commun.">
        <title>Genetic determinants of endophytism in the Arabidopsis root mycobiome.</title>
        <authorList>
            <person name="Mesny F."/>
            <person name="Miyauchi S."/>
            <person name="Thiergart T."/>
            <person name="Pickel B."/>
            <person name="Atanasova L."/>
            <person name="Karlsson M."/>
            <person name="Huettel B."/>
            <person name="Barry K.W."/>
            <person name="Haridas S."/>
            <person name="Chen C."/>
            <person name="Bauer D."/>
            <person name="Andreopoulos W."/>
            <person name="Pangilinan J."/>
            <person name="LaButti K."/>
            <person name="Riley R."/>
            <person name="Lipzen A."/>
            <person name="Clum A."/>
            <person name="Drula E."/>
            <person name="Henrissat B."/>
            <person name="Kohler A."/>
            <person name="Grigoriev I.V."/>
            <person name="Martin F.M."/>
            <person name="Hacquard S."/>
        </authorList>
    </citation>
    <scope>NUCLEOTIDE SEQUENCE</scope>
    <source>
        <strain evidence="12">MPI-CAGE-AT-0016</strain>
    </source>
</reference>
<dbReference type="PANTHER" id="PTHR11360:SF130">
    <property type="entry name" value="MAJOR FACILITATOR SUPERFAMILY (MFS) PROFILE DOMAIN-CONTAINING PROTEIN-RELATED"/>
    <property type="match status" value="1"/>
</dbReference>
<gene>
    <name evidence="12" type="ORF">B0T11DRAFT_300623</name>
</gene>
<dbReference type="InterPro" id="IPR013087">
    <property type="entry name" value="Znf_C2H2_type"/>
</dbReference>
<keyword evidence="6" id="KW-0863">Zinc-finger</keyword>
<dbReference type="CDD" id="cd00086">
    <property type="entry name" value="homeodomain"/>
    <property type="match status" value="1"/>
</dbReference>
<dbReference type="PROSITE" id="PS50157">
    <property type="entry name" value="ZINC_FINGER_C2H2_2"/>
    <property type="match status" value="1"/>
</dbReference>
<feature type="compositionally biased region" description="Low complexity" evidence="8">
    <location>
        <begin position="683"/>
        <end position="706"/>
    </location>
</feature>
<feature type="domain" description="C2H2-type" evidence="11">
    <location>
        <begin position="761"/>
        <end position="789"/>
    </location>
</feature>
<feature type="transmembrane region" description="Helical" evidence="9">
    <location>
        <begin position="407"/>
        <end position="430"/>
    </location>
</feature>
<dbReference type="SMART" id="SM00389">
    <property type="entry name" value="HOX"/>
    <property type="match status" value="1"/>
</dbReference>
<evidence type="ECO:0000256" key="2">
    <source>
        <dbReference type="ARBA" id="ARBA00006727"/>
    </source>
</evidence>
<dbReference type="CDD" id="cd17352">
    <property type="entry name" value="MFS_MCT_SLC16"/>
    <property type="match status" value="1"/>
</dbReference>
<dbReference type="InterPro" id="IPR011701">
    <property type="entry name" value="MFS"/>
</dbReference>
<dbReference type="AlphaFoldDB" id="A0A8K0TDJ7"/>
<feature type="region of interest" description="Disordered" evidence="8">
    <location>
        <begin position="1"/>
        <end position="53"/>
    </location>
</feature>
<dbReference type="GO" id="GO:0005634">
    <property type="term" value="C:nucleus"/>
    <property type="evidence" value="ECO:0007669"/>
    <property type="project" value="UniProtKB-SubCell"/>
</dbReference>
<feature type="transmembrane region" description="Helical" evidence="9">
    <location>
        <begin position="237"/>
        <end position="259"/>
    </location>
</feature>
<dbReference type="GO" id="GO:0008270">
    <property type="term" value="F:zinc ion binding"/>
    <property type="evidence" value="ECO:0007669"/>
    <property type="project" value="UniProtKB-KW"/>
</dbReference>
<feature type="region of interest" description="Disordered" evidence="8">
    <location>
        <begin position="662"/>
        <end position="747"/>
    </location>
</feature>
<accession>A0A8K0TDJ7</accession>
<feature type="transmembrane region" description="Helical" evidence="9">
    <location>
        <begin position="145"/>
        <end position="164"/>
    </location>
</feature>
<keyword evidence="3 7" id="KW-0238">DNA-binding</keyword>
<feature type="transmembrane region" description="Helical" evidence="9">
    <location>
        <begin position="317"/>
        <end position="334"/>
    </location>
</feature>
<feature type="transmembrane region" description="Helical" evidence="9">
    <location>
        <begin position="206"/>
        <end position="225"/>
    </location>
</feature>
<evidence type="ECO:0000259" key="10">
    <source>
        <dbReference type="PROSITE" id="PS50071"/>
    </source>
</evidence>
<dbReference type="OrthoDB" id="10056939at2759"/>
<protein>
    <submittedName>
        <fullName evidence="12">Uncharacterized protein</fullName>
    </submittedName>
</protein>
<dbReference type="PROSITE" id="PS50071">
    <property type="entry name" value="HOMEOBOX_2"/>
    <property type="match status" value="1"/>
</dbReference>
<dbReference type="Gene3D" id="1.10.10.60">
    <property type="entry name" value="Homeodomain-like"/>
    <property type="match status" value="1"/>
</dbReference>
<evidence type="ECO:0000313" key="12">
    <source>
        <dbReference type="EMBL" id="KAH7353491.1"/>
    </source>
</evidence>
<feature type="transmembrane region" description="Helical" evidence="9">
    <location>
        <begin position="119"/>
        <end position="138"/>
    </location>
</feature>